<accession>A0ACC2PSI7</accession>
<dbReference type="EMBL" id="CM056741">
    <property type="protein sequence ID" value="KAJ8684750.1"/>
    <property type="molecule type" value="Genomic_DNA"/>
</dbReference>
<reference evidence="1" key="1">
    <citation type="submission" date="2023-04" db="EMBL/GenBank/DDBJ databases">
        <title>A chromosome-level genome assembly of the parasitoid wasp Eretmocerus hayati.</title>
        <authorList>
            <person name="Zhong Y."/>
            <person name="Liu S."/>
            <person name="Liu Y."/>
        </authorList>
    </citation>
    <scope>NUCLEOTIDE SEQUENCE</scope>
    <source>
        <strain evidence="1">ZJU_SS_LIU_2023</strain>
    </source>
</reference>
<gene>
    <name evidence="1" type="ORF">QAD02_020543</name>
</gene>
<evidence type="ECO:0000313" key="1">
    <source>
        <dbReference type="EMBL" id="KAJ8684750.1"/>
    </source>
</evidence>
<evidence type="ECO:0000313" key="2">
    <source>
        <dbReference type="Proteomes" id="UP001239111"/>
    </source>
</evidence>
<organism evidence="1 2">
    <name type="scientific">Eretmocerus hayati</name>
    <dbReference type="NCBI Taxonomy" id="131215"/>
    <lineage>
        <taxon>Eukaryota</taxon>
        <taxon>Metazoa</taxon>
        <taxon>Ecdysozoa</taxon>
        <taxon>Arthropoda</taxon>
        <taxon>Hexapoda</taxon>
        <taxon>Insecta</taxon>
        <taxon>Pterygota</taxon>
        <taxon>Neoptera</taxon>
        <taxon>Endopterygota</taxon>
        <taxon>Hymenoptera</taxon>
        <taxon>Apocrita</taxon>
        <taxon>Proctotrupomorpha</taxon>
        <taxon>Chalcidoidea</taxon>
        <taxon>Aphelinidae</taxon>
        <taxon>Aphelininae</taxon>
        <taxon>Eretmocerus</taxon>
    </lineage>
</organism>
<dbReference type="Proteomes" id="UP001239111">
    <property type="component" value="Chromosome 1"/>
</dbReference>
<comment type="caution">
    <text evidence="1">The sequence shown here is derived from an EMBL/GenBank/DDBJ whole genome shotgun (WGS) entry which is preliminary data.</text>
</comment>
<protein>
    <submittedName>
        <fullName evidence="1">Uncharacterized protein</fullName>
    </submittedName>
</protein>
<name>A0ACC2PSI7_9HYME</name>
<keyword evidence="2" id="KW-1185">Reference proteome</keyword>
<proteinExistence type="predicted"/>
<sequence length="155" mass="17255">MPNPEVGTYDGLKREWMLLQFHGYDDGNIREIATSAIGDGCINSRAFHGENEQHHVHDPHGGSKPLHDSDGLAALILDSGSDSCVGSLTSDWSDVEDQGAYPTCVVMRWLTDVPKEVVENEQVRNRRIEIASRIGETGQGRGEKPKKLLQRRMNF</sequence>